<protein>
    <recommendedName>
        <fullName evidence="3">CBM21 domain-containing protein</fullName>
    </recommendedName>
</protein>
<name>A0AA88NM74_CHASR</name>
<sequence>METLYIQPLEGDGVTMEEEEEEQENSGDQEDGAPEASSPMGSTTDEETDEDLEPEPPPVVRRKVSFADAFGLNLVSVKEFDNVEVTGSEASQPSEGEATHPFEEFYMSCLFTVPSTPDELDQRLQAQMIELESIELLPGTSTLRGIIRVVNLCYSKFVYTRITLDHWNSYFDLLAEYVPGSSDRKTDRFSFKYTLVPPFGKDGTRLEFCLRYETSVGTFWANNMEMNYVLFCHQKGQAKECGPQVLEESYKSKRSCLRANRRGSAEDKTKESTNTATVPAEEGGRKTVESAELQPLLHCEEHKLLVDSIKKKHRATRLARVHDQLSQRKQQIPTAYTPESADGQKVSEPTQTSWGDAANVLYKRQKKQSHESSQVLTYHQIPLLTLDWKDDKPQPWGTADVDDIWTGQANVTLAKTSEENIDKSPPANDMWETFLNGTDDTADKGSSVCDVWQAFLNGPSCKDHSAVPESEWLQTAASVSPSIDKEPQTPCAASSQEFREFQERTDTPTTLHAHTTAACQLLSDACETSSANVALNTEDQQAAEACGSSLRDENTVTQDASQRSQTNSITDTLQEFSLKGATPVSEGSVDSSTKCHKHAGWEREREGIMGEAEGIGGDEPFTPRIADLVTSSGESKTTDMTAMPESQNARTVDRISQRARLDEGLSSSGGGEVTGTAHNAMDDMLAFRETIRQGTKDGERFVFSTSAQGAEERITVNSTKNKASTEGEIFRPLKTDEGEMSQRFANEKECEEFGLNLKSKNPLQEDEIRHTQPRVDEFGPIETCEESEFNLDDLKTPNKDIERFRQTDVEISCCTTETKRTIIAEAENTLILVKDKDLNVKSPVSQRPNISFISEIQNKQLCTEKQKEDLTQTELKSETGEQVLASNPREEGKSLNCSKITGEQQETNPSSHSIHTVESSDRIKVSTPTDKRIQKPAEEMEQRWTHSQDIRKGQKEEEGSEMASVEFVVKGNFAREDASTEPHPQPEKLERIEEDTRQRDCDERVTAGKMTIEARGELTGNVDDPQGERKNAAAQLEEREPSAEVERYQHVEYEKLAEGTKDPITAENTVALDVMESGLEKMLVERFGEDLVRGVFEEVLSRREGDCNMDTNIVDGTSGRHADRPDITHDCHVRFEKDFNDAFDSGVFSLTELPTGPSLNPRQGPEQTIVTDSDEYSPKDGSQSLTTTDPTHFLSDLQSGFNLSAHLCQDLTLALAAPSGQLLAKSVQTLGSPKDREACSQIKERSVTHPEGGRQTEECAVTRKESFHRSAHPPHKRPGSSSEKLKESDGLIWLSVLYILSHMTRLLICALLVAGFFSVVVFLCDFPAFFGFYILSLCWWFYKRKARQTTANKETIG</sequence>
<proteinExistence type="predicted"/>
<dbReference type="GO" id="GO:0000164">
    <property type="term" value="C:protein phosphatase type 1 complex"/>
    <property type="evidence" value="ECO:0007669"/>
    <property type="project" value="TreeGrafter"/>
</dbReference>
<feature type="region of interest" description="Disordered" evidence="1">
    <location>
        <begin position="1152"/>
        <end position="1190"/>
    </location>
</feature>
<dbReference type="InterPro" id="IPR005036">
    <property type="entry name" value="CBM21_dom"/>
</dbReference>
<feature type="compositionally biased region" description="Acidic residues" evidence="1">
    <location>
        <begin position="44"/>
        <end position="54"/>
    </location>
</feature>
<evidence type="ECO:0000256" key="2">
    <source>
        <dbReference type="SAM" id="Phobius"/>
    </source>
</evidence>
<organism evidence="4 5">
    <name type="scientific">Channa striata</name>
    <name type="common">Snakehead murrel</name>
    <name type="synonym">Ophicephalus striatus</name>
    <dbReference type="NCBI Taxonomy" id="64152"/>
    <lineage>
        <taxon>Eukaryota</taxon>
        <taxon>Metazoa</taxon>
        <taxon>Chordata</taxon>
        <taxon>Craniata</taxon>
        <taxon>Vertebrata</taxon>
        <taxon>Euteleostomi</taxon>
        <taxon>Actinopterygii</taxon>
        <taxon>Neopterygii</taxon>
        <taxon>Teleostei</taxon>
        <taxon>Neoteleostei</taxon>
        <taxon>Acanthomorphata</taxon>
        <taxon>Anabantaria</taxon>
        <taxon>Anabantiformes</taxon>
        <taxon>Channoidei</taxon>
        <taxon>Channidae</taxon>
        <taxon>Channa</taxon>
    </lineage>
</organism>
<feature type="compositionally biased region" description="Polar residues" evidence="1">
    <location>
        <begin position="555"/>
        <end position="568"/>
    </location>
</feature>
<feature type="compositionally biased region" description="Polar residues" evidence="1">
    <location>
        <begin position="1180"/>
        <end position="1190"/>
    </location>
</feature>
<evidence type="ECO:0000313" key="4">
    <source>
        <dbReference type="EMBL" id="KAK2858895.1"/>
    </source>
</evidence>
<feature type="region of interest" description="Disordered" evidence="1">
    <location>
        <begin position="258"/>
        <end position="287"/>
    </location>
</feature>
<feature type="region of interest" description="Disordered" evidence="1">
    <location>
        <begin position="580"/>
        <end position="602"/>
    </location>
</feature>
<keyword evidence="2" id="KW-0812">Transmembrane</keyword>
<dbReference type="GO" id="GO:0005979">
    <property type="term" value="P:regulation of glycogen biosynthetic process"/>
    <property type="evidence" value="ECO:0007669"/>
    <property type="project" value="TreeGrafter"/>
</dbReference>
<feature type="compositionally biased region" description="Basic and acidic residues" evidence="1">
    <location>
        <begin position="867"/>
        <end position="879"/>
    </location>
</feature>
<feature type="compositionally biased region" description="Basic residues" evidence="1">
    <location>
        <begin position="1269"/>
        <end position="1278"/>
    </location>
</feature>
<feature type="compositionally biased region" description="Polar residues" evidence="1">
    <location>
        <begin position="632"/>
        <end position="650"/>
    </location>
</feature>
<feature type="compositionally biased region" description="Polar residues" evidence="1">
    <location>
        <begin position="895"/>
        <end position="917"/>
    </location>
</feature>
<dbReference type="InterPro" id="IPR038175">
    <property type="entry name" value="CBM21_dom_sf"/>
</dbReference>
<feature type="domain" description="CBM21" evidence="3">
    <location>
        <begin position="121"/>
        <end position="231"/>
    </location>
</feature>
<comment type="caution">
    <text evidence="4">The sequence shown here is derived from an EMBL/GenBank/DDBJ whole genome shotgun (WGS) entry which is preliminary data.</text>
</comment>
<gene>
    <name evidence="4" type="ORF">Q5P01_003515</name>
</gene>
<feature type="compositionally biased region" description="Basic and acidic residues" evidence="1">
    <location>
        <begin position="1026"/>
        <end position="1045"/>
    </location>
</feature>
<accession>A0AA88NM74</accession>
<dbReference type="PANTHER" id="PTHR12307:SF2">
    <property type="entry name" value="PROTEIN PHOSPHATASE 1 REGULATORY SUBUNIT 3A"/>
    <property type="match status" value="1"/>
</dbReference>
<dbReference type="CDD" id="cd22255">
    <property type="entry name" value="PBD_PPP1R3A"/>
    <property type="match status" value="1"/>
</dbReference>
<dbReference type="InterPro" id="IPR050782">
    <property type="entry name" value="PP1_regulatory_subunit_3"/>
</dbReference>
<feature type="region of interest" description="Disordered" evidence="1">
    <location>
        <begin position="632"/>
        <end position="653"/>
    </location>
</feature>
<keyword evidence="2" id="KW-1133">Transmembrane helix</keyword>
<dbReference type="Proteomes" id="UP001187415">
    <property type="component" value="Unassembled WGS sequence"/>
</dbReference>
<feature type="region of interest" description="Disordered" evidence="1">
    <location>
        <begin position="975"/>
        <end position="1000"/>
    </location>
</feature>
<feature type="region of interest" description="Disordered" evidence="1">
    <location>
        <begin position="318"/>
        <end position="351"/>
    </location>
</feature>
<evidence type="ECO:0000256" key="1">
    <source>
        <dbReference type="SAM" id="MobiDB-lite"/>
    </source>
</evidence>
<feature type="region of interest" description="Disordered" evidence="1">
    <location>
        <begin position="1264"/>
        <end position="1284"/>
    </location>
</feature>
<dbReference type="GO" id="GO:0008157">
    <property type="term" value="F:protein phosphatase 1 binding"/>
    <property type="evidence" value="ECO:0007669"/>
    <property type="project" value="TreeGrafter"/>
</dbReference>
<feature type="region of interest" description="Disordered" evidence="1">
    <location>
        <begin position="867"/>
        <end position="962"/>
    </location>
</feature>
<feature type="compositionally biased region" description="Polar residues" evidence="1">
    <location>
        <begin position="1157"/>
        <end position="1171"/>
    </location>
</feature>
<feature type="compositionally biased region" description="Acidic residues" evidence="1">
    <location>
        <begin position="15"/>
        <end position="33"/>
    </location>
</feature>
<dbReference type="Pfam" id="PF03370">
    <property type="entry name" value="CBM_21"/>
    <property type="match status" value="1"/>
</dbReference>
<feature type="region of interest" description="Disordered" evidence="1">
    <location>
        <begin position="1"/>
        <end position="59"/>
    </location>
</feature>
<keyword evidence="2" id="KW-0472">Membrane</keyword>
<dbReference type="EMBL" id="JAUPFM010000002">
    <property type="protein sequence ID" value="KAK2858895.1"/>
    <property type="molecule type" value="Genomic_DNA"/>
</dbReference>
<dbReference type="PANTHER" id="PTHR12307">
    <property type="entry name" value="PROTEIN PHOSPHATASE 1 REGULATORY SUBUNIT"/>
    <property type="match status" value="1"/>
</dbReference>
<reference evidence="4" key="1">
    <citation type="submission" date="2023-07" db="EMBL/GenBank/DDBJ databases">
        <title>Chromosome-level Genome Assembly of Striped Snakehead (Channa striata).</title>
        <authorList>
            <person name="Liu H."/>
        </authorList>
    </citation>
    <scope>NUCLEOTIDE SEQUENCE</scope>
    <source>
        <strain evidence="4">Gz</strain>
        <tissue evidence="4">Muscle</tissue>
    </source>
</reference>
<feature type="region of interest" description="Disordered" evidence="1">
    <location>
        <begin position="1018"/>
        <end position="1045"/>
    </location>
</feature>
<dbReference type="PROSITE" id="PS51159">
    <property type="entry name" value="CBM21"/>
    <property type="match status" value="1"/>
</dbReference>
<dbReference type="GO" id="GO:2001069">
    <property type="term" value="F:glycogen binding"/>
    <property type="evidence" value="ECO:0007669"/>
    <property type="project" value="TreeGrafter"/>
</dbReference>
<evidence type="ECO:0000313" key="5">
    <source>
        <dbReference type="Proteomes" id="UP001187415"/>
    </source>
</evidence>
<evidence type="ECO:0000259" key="3">
    <source>
        <dbReference type="PROSITE" id="PS51159"/>
    </source>
</evidence>
<dbReference type="Gene3D" id="2.60.40.2440">
    <property type="entry name" value="Carbohydrate binding type-21 domain"/>
    <property type="match status" value="1"/>
</dbReference>
<feature type="transmembrane region" description="Helical" evidence="2">
    <location>
        <begin position="1319"/>
        <end position="1342"/>
    </location>
</feature>
<keyword evidence="5" id="KW-1185">Reference proteome</keyword>
<feature type="compositionally biased region" description="Basic and acidic residues" evidence="1">
    <location>
        <begin position="918"/>
        <end position="957"/>
    </location>
</feature>
<feature type="region of interest" description="Disordered" evidence="1">
    <location>
        <begin position="548"/>
        <end position="568"/>
    </location>
</feature>